<dbReference type="InterPro" id="IPR036097">
    <property type="entry name" value="HisK_dim/P_sf"/>
</dbReference>
<dbReference type="SMART" id="SM00388">
    <property type="entry name" value="HisKA"/>
    <property type="match status" value="1"/>
</dbReference>
<evidence type="ECO:0000313" key="17">
    <source>
        <dbReference type="EMBL" id="KNY26526.1"/>
    </source>
</evidence>
<dbReference type="SUPFAM" id="SSF55874">
    <property type="entry name" value="ATPase domain of HSP90 chaperone/DNA topoisomerase II/histidine kinase"/>
    <property type="match status" value="1"/>
</dbReference>
<keyword evidence="6" id="KW-0808">Transferase</keyword>
<evidence type="ECO:0000256" key="10">
    <source>
        <dbReference type="ARBA" id="ARBA00022840"/>
    </source>
</evidence>
<reference evidence="18" key="1">
    <citation type="submission" date="2015-07" db="EMBL/GenBank/DDBJ databases">
        <title>Near-Complete Genome Sequence of the Cellulolytic Bacterium Bacteroides (Pseudobacteroides) cellulosolvens ATCC 35603.</title>
        <authorList>
            <person name="Dassa B."/>
            <person name="Utturkar S.M."/>
            <person name="Klingeman D.M."/>
            <person name="Hurt R.A."/>
            <person name="Keller M."/>
            <person name="Xu J."/>
            <person name="Reddy Y.H.K."/>
            <person name="Borovok I."/>
            <person name="Grinberg I.R."/>
            <person name="Lamed R."/>
            <person name="Zhivin O."/>
            <person name="Bayer E.A."/>
            <person name="Brown S.D."/>
        </authorList>
    </citation>
    <scope>NUCLEOTIDE SEQUENCE [LARGE SCALE GENOMIC DNA]</scope>
    <source>
        <strain evidence="18">DSM 2933</strain>
    </source>
</reference>
<dbReference type="FunFam" id="1.10.287.130:FF:000001">
    <property type="entry name" value="Two-component sensor histidine kinase"/>
    <property type="match status" value="1"/>
</dbReference>
<evidence type="ECO:0000256" key="14">
    <source>
        <dbReference type="SAM" id="Phobius"/>
    </source>
</evidence>
<dbReference type="CDD" id="cd00082">
    <property type="entry name" value="HisKA"/>
    <property type="match status" value="1"/>
</dbReference>
<evidence type="ECO:0000256" key="8">
    <source>
        <dbReference type="ARBA" id="ARBA00022741"/>
    </source>
</evidence>
<feature type="transmembrane region" description="Helical" evidence="14">
    <location>
        <begin position="204"/>
        <end position="225"/>
    </location>
</feature>
<keyword evidence="10" id="KW-0067">ATP-binding</keyword>
<dbReference type="InterPro" id="IPR003594">
    <property type="entry name" value="HATPase_dom"/>
</dbReference>
<dbReference type="SUPFAM" id="SSF158472">
    <property type="entry name" value="HAMP domain-like"/>
    <property type="match status" value="1"/>
</dbReference>
<dbReference type="PRINTS" id="PR00344">
    <property type="entry name" value="BCTRLSENSOR"/>
</dbReference>
<evidence type="ECO:0000256" key="13">
    <source>
        <dbReference type="ARBA" id="ARBA00023136"/>
    </source>
</evidence>
<dbReference type="CDD" id="cd00075">
    <property type="entry name" value="HATPase"/>
    <property type="match status" value="1"/>
</dbReference>
<dbReference type="InterPro" id="IPR036890">
    <property type="entry name" value="HATPase_C_sf"/>
</dbReference>
<evidence type="ECO:0000256" key="1">
    <source>
        <dbReference type="ARBA" id="ARBA00000085"/>
    </source>
</evidence>
<dbReference type="AlphaFoldDB" id="A0A0L6JL26"/>
<dbReference type="PANTHER" id="PTHR45528:SF1">
    <property type="entry name" value="SENSOR HISTIDINE KINASE CPXA"/>
    <property type="match status" value="1"/>
</dbReference>
<dbReference type="SMART" id="SM00387">
    <property type="entry name" value="HATPase_c"/>
    <property type="match status" value="1"/>
</dbReference>
<evidence type="ECO:0000256" key="3">
    <source>
        <dbReference type="ARBA" id="ARBA00012438"/>
    </source>
</evidence>
<dbReference type="CDD" id="cd06225">
    <property type="entry name" value="HAMP"/>
    <property type="match status" value="1"/>
</dbReference>
<feature type="transmembrane region" description="Helical" evidence="14">
    <location>
        <begin position="9"/>
        <end position="32"/>
    </location>
</feature>
<evidence type="ECO:0000256" key="2">
    <source>
        <dbReference type="ARBA" id="ARBA00004651"/>
    </source>
</evidence>
<gene>
    <name evidence="17" type="ORF">Bccel_1791</name>
</gene>
<dbReference type="InterPro" id="IPR004358">
    <property type="entry name" value="Sig_transdc_His_kin-like_C"/>
</dbReference>
<evidence type="ECO:0000256" key="7">
    <source>
        <dbReference type="ARBA" id="ARBA00022692"/>
    </source>
</evidence>
<comment type="caution">
    <text evidence="17">The sequence shown here is derived from an EMBL/GenBank/DDBJ whole genome shotgun (WGS) entry which is preliminary data.</text>
</comment>
<keyword evidence="5" id="KW-0597">Phosphoprotein</keyword>
<dbReference type="EMBL" id="LGTC01000001">
    <property type="protein sequence ID" value="KNY26526.1"/>
    <property type="molecule type" value="Genomic_DNA"/>
</dbReference>
<dbReference type="InterPro" id="IPR005467">
    <property type="entry name" value="His_kinase_dom"/>
</dbReference>
<dbReference type="Pfam" id="PF00672">
    <property type="entry name" value="HAMP"/>
    <property type="match status" value="1"/>
</dbReference>
<dbReference type="GO" id="GO:0005524">
    <property type="term" value="F:ATP binding"/>
    <property type="evidence" value="ECO:0007669"/>
    <property type="project" value="UniProtKB-KW"/>
</dbReference>
<comment type="subcellular location">
    <subcellularLocation>
        <location evidence="2">Cell membrane</location>
        <topology evidence="2">Multi-pass membrane protein</topology>
    </subcellularLocation>
</comment>
<evidence type="ECO:0000313" key="18">
    <source>
        <dbReference type="Proteomes" id="UP000036923"/>
    </source>
</evidence>
<name>A0A0L6JL26_9FIRM</name>
<dbReference type="PANTHER" id="PTHR45528">
    <property type="entry name" value="SENSOR HISTIDINE KINASE CPXA"/>
    <property type="match status" value="1"/>
</dbReference>
<proteinExistence type="predicted"/>
<dbReference type="RefSeq" id="WP_036937881.1">
    <property type="nucleotide sequence ID" value="NZ_JQKC01000006.1"/>
</dbReference>
<keyword evidence="9 17" id="KW-0418">Kinase</keyword>
<dbReference type="Gene3D" id="1.10.287.130">
    <property type="match status" value="1"/>
</dbReference>
<evidence type="ECO:0000256" key="4">
    <source>
        <dbReference type="ARBA" id="ARBA00022475"/>
    </source>
</evidence>
<dbReference type="eggNOG" id="COG2205">
    <property type="taxonomic scope" value="Bacteria"/>
</dbReference>
<evidence type="ECO:0000256" key="9">
    <source>
        <dbReference type="ARBA" id="ARBA00022777"/>
    </source>
</evidence>
<dbReference type="InterPro" id="IPR050398">
    <property type="entry name" value="HssS/ArlS-like"/>
</dbReference>
<evidence type="ECO:0000256" key="5">
    <source>
        <dbReference type="ARBA" id="ARBA00022553"/>
    </source>
</evidence>
<dbReference type="GO" id="GO:0005886">
    <property type="term" value="C:plasma membrane"/>
    <property type="evidence" value="ECO:0007669"/>
    <property type="project" value="UniProtKB-SubCell"/>
</dbReference>
<dbReference type="OrthoDB" id="9813151at2"/>
<dbReference type="Gene3D" id="6.10.340.10">
    <property type="match status" value="1"/>
</dbReference>
<dbReference type="EC" id="2.7.13.3" evidence="3"/>
<evidence type="ECO:0000256" key="12">
    <source>
        <dbReference type="ARBA" id="ARBA00023012"/>
    </source>
</evidence>
<keyword evidence="8" id="KW-0547">Nucleotide-binding</keyword>
<dbReference type="Gene3D" id="3.30.565.10">
    <property type="entry name" value="Histidine kinase-like ATPase, C-terminal domain"/>
    <property type="match status" value="1"/>
</dbReference>
<evidence type="ECO:0000256" key="6">
    <source>
        <dbReference type="ARBA" id="ARBA00022679"/>
    </source>
</evidence>
<dbReference type="Proteomes" id="UP000036923">
    <property type="component" value="Unassembled WGS sequence"/>
</dbReference>
<evidence type="ECO:0000259" key="16">
    <source>
        <dbReference type="PROSITE" id="PS50885"/>
    </source>
</evidence>
<organism evidence="17 18">
    <name type="scientific">Pseudobacteroides cellulosolvens ATCC 35603 = DSM 2933</name>
    <dbReference type="NCBI Taxonomy" id="398512"/>
    <lineage>
        <taxon>Bacteria</taxon>
        <taxon>Bacillati</taxon>
        <taxon>Bacillota</taxon>
        <taxon>Clostridia</taxon>
        <taxon>Eubacteriales</taxon>
        <taxon>Oscillospiraceae</taxon>
        <taxon>Pseudobacteroides</taxon>
    </lineage>
</organism>
<keyword evidence="11 14" id="KW-1133">Transmembrane helix</keyword>
<feature type="domain" description="Histidine kinase" evidence="15">
    <location>
        <begin position="287"/>
        <end position="504"/>
    </location>
</feature>
<dbReference type="STRING" id="398512.Bccel_1791"/>
<sequence length="510" mass="58589">MFKSIFSKLIVLFISIIIISFSITGIMLYFMLDSFVYSEKESDLKRNADSIIAAFYDYATYDLDIVGNDYLLRQYIEAYLQKIVTNEMEKVRQYTHSYVWIVDEQGYIGFAKPELNSSEMHDVTRKLVFENKRFRLPDEKQYRKVMLSGSDVVEKNDLYGLFGERRLTIEKPIRIKDNMGNEFIGAVYLSTSIPDVYELQRSIIMFYFYAVGISVIIVILLAYVFSRRISKPLKEINEAARVIAGGEFQKRLNIKSQDEIGELAVSFNNMIEALRNLEEMRRGFIANVSHELRTPMTSIRGFIEGILDGTIPFERQDYYLTIVRDEVNRMNRLVNDLLDLARMEGGEVKLNLIDFNINELIRRTVIKIESLLVSKNIDIEAYFESEDMYVNGDVDSIERVILNLVHNAVKFTQEDGKIKISTIKKRDKICVSIEDNGPGIDKDEISLIWDRFYKADKSRGKDKSGTGLGLAIVKNIISEHGQEISVESEPGHGAKFTFTLNKSADKGSQS</sequence>
<keyword evidence="13 14" id="KW-0472">Membrane</keyword>
<dbReference type="SMART" id="SM00304">
    <property type="entry name" value="HAMP"/>
    <property type="match status" value="1"/>
</dbReference>
<keyword evidence="18" id="KW-1185">Reference proteome</keyword>
<accession>A0A0L6JL26</accession>
<dbReference type="InterPro" id="IPR003661">
    <property type="entry name" value="HisK_dim/P_dom"/>
</dbReference>
<dbReference type="SUPFAM" id="SSF47384">
    <property type="entry name" value="Homodimeric domain of signal transducing histidine kinase"/>
    <property type="match status" value="1"/>
</dbReference>
<dbReference type="PROSITE" id="PS50109">
    <property type="entry name" value="HIS_KIN"/>
    <property type="match status" value="1"/>
</dbReference>
<dbReference type="Pfam" id="PF00512">
    <property type="entry name" value="HisKA"/>
    <property type="match status" value="1"/>
</dbReference>
<evidence type="ECO:0000256" key="11">
    <source>
        <dbReference type="ARBA" id="ARBA00022989"/>
    </source>
</evidence>
<protein>
    <recommendedName>
        <fullName evidence="3">histidine kinase</fullName>
        <ecNumber evidence="3">2.7.13.3</ecNumber>
    </recommendedName>
</protein>
<dbReference type="FunFam" id="3.30.565.10:FF:000006">
    <property type="entry name" value="Sensor histidine kinase WalK"/>
    <property type="match status" value="1"/>
</dbReference>
<dbReference type="PROSITE" id="PS50885">
    <property type="entry name" value="HAMP"/>
    <property type="match status" value="1"/>
</dbReference>
<dbReference type="GO" id="GO:0000155">
    <property type="term" value="F:phosphorelay sensor kinase activity"/>
    <property type="evidence" value="ECO:0007669"/>
    <property type="project" value="InterPro"/>
</dbReference>
<feature type="domain" description="HAMP" evidence="16">
    <location>
        <begin position="227"/>
        <end position="279"/>
    </location>
</feature>
<dbReference type="InterPro" id="IPR003660">
    <property type="entry name" value="HAMP_dom"/>
</dbReference>
<keyword evidence="7 14" id="KW-0812">Transmembrane</keyword>
<keyword evidence="12" id="KW-0902">Two-component regulatory system</keyword>
<comment type="catalytic activity">
    <reaction evidence="1">
        <text>ATP + protein L-histidine = ADP + protein N-phospho-L-histidine.</text>
        <dbReference type="EC" id="2.7.13.3"/>
    </reaction>
</comment>
<dbReference type="Pfam" id="PF02518">
    <property type="entry name" value="HATPase_c"/>
    <property type="match status" value="1"/>
</dbReference>
<evidence type="ECO:0000259" key="15">
    <source>
        <dbReference type="PROSITE" id="PS50109"/>
    </source>
</evidence>
<keyword evidence="4" id="KW-1003">Cell membrane</keyword>